<dbReference type="OrthoDB" id="9924940at2"/>
<sequence length="63" mass="7162">MTIQRRSTRARRRSPIRNIKPSTSTGINPDLEYIFIRHDLVRIILMGGGLLAIMVVLAVLNVF</sequence>
<accession>A0A0P6YSB2</accession>
<dbReference type="AlphaFoldDB" id="A0A0P6YSB2"/>
<comment type="caution">
    <text evidence="3">The sequence shown here is derived from an EMBL/GenBank/DDBJ whole genome shotgun (WGS) entry which is preliminary data.</text>
</comment>
<dbReference type="Proteomes" id="UP000050277">
    <property type="component" value="Unassembled WGS sequence"/>
</dbReference>
<reference evidence="3 4" key="1">
    <citation type="submission" date="2015-07" db="EMBL/GenBank/DDBJ databases">
        <title>Whole genome sequence of Herpetosiphon geysericola DSM 7119.</title>
        <authorList>
            <person name="Hemp J."/>
            <person name="Ward L.M."/>
            <person name="Pace L.A."/>
            <person name="Fischer W.W."/>
        </authorList>
    </citation>
    <scope>NUCLEOTIDE SEQUENCE [LARGE SCALE GENOMIC DNA]</scope>
    <source>
        <strain evidence="3 4">DSM 7119</strain>
    </source>
</reference>
<feature type="transmembrane region" description="Helical" evidence="2">
    <location>
        <begin position="40"/>
        <end position="60"/>
    </location>
</feature>
<evidence type="ECO:0000313" key="4">
    <source>
        <dbReference type="Proteomes" id="UP000050277"/>
    </source>
</evidence>
<dbReference type="EMBL" id="LGKP01000022">
    <property type="protein sequence ID" value="KPL86211.1"/>
    <property type="molecule type" value="Genomic_DNA"/>
</dbReference>
<keyword evidence="2" id="KW-0472">Membrane</keyword>
<feature type="region of interest" description="Disordered" evidence="1">
    <location>
        <begin position="1"/>
        <end position="24"/>
    </location>
</feature>
<gene>
    <name evidence="3" type="ORF">SE18_15310</name>
</gene>
<proteinExistence type="predicted"/>
<feature type="compositionally biased region" description="Basic residues" evidence="1">
    <location>
        <begin position="1"/>
        <end position="15"/>
    </location>
</feature>
<keyword evidence="2" id="KW-1133">Transmembrane helix</keyword>
<protein>
    <submittedName>
        <fullName evidence="3">Uncharacterized protein</fullName>
    </submittedName>
</protein>
<dbReference type="RefSeq" id="WP_054535327.1">
    <property type="nucleotide sequence ID" value="NZ_LGKP01000022.1"/>
</dbReference>
<dbReference type="STRING" id="70996.SE18_15310"/>
<name>A0A0P6YSB2_9CHLR</name>
<evidence type="ECO:0000313" key="3">
    <source>
        <dbReference type="EMBL" id="KPL86211.1"/>
    </source>
</evidence>
<keyword evidence="2" id="KW-0812">Transmembrane</keyword>
<evidence type="ECO:0000256" key="1">
    <source>
        <dbReference type="SAM" id="MobiDB-lite"/>
    </source>
</evidence>
<organism evidence="3 4">
    <name type="scientific">Herpetosiphon geysericola</name>
    <dbReference type="NCBI Taxonomy" id="70996"/>
    <lineage>
        <taxon>Bacteria</taxon>
        <taxon>Bacillati</taxon>
        <taxon>Chloroflexota</taxon>
        <taxon>Chloroflexia</taxon>
        <taxon>Herpetosiphonales</taxon>
        <taxon>Herpetosiphonaceae</taxon>
        <taxon>Herpetosiphon</taxon>
    </lineage>
</organism>
<keyword evidence="4" id="KW-1185">Reference proteome</keyword>
<evidence type="ECO:0000256" key="2">
    <source>
        <dbReference type="SAM" id="Phobius"/>
    </source>
</evidence>